<feature type="compositionally biased region" description="Basic residues" evidence="1">
    <location>
        <begin position="22"/>
        <end position="41"/>
    </location>
</feature>
<dbReference type="Proteomes" id="UP000000763">
    <property type="component" value="Chromosome 1"/>
</dbReference>
<evidence type="ECO:0000313" key="2">
    <source>
        <dbReference type="EMBL" id="BAH90884.1"/>
    </source>
</evidence>
<accession>C7IXI5</accession>
<sequence length="198" mass="22153">KLLLEEDEDRHDYFHPSLPPPRRPHRRRPRHGGRRHHHQHHTPPDRRRISTAGADEEEAVEVLRQHRAAADEDQPAAVALQRRAGAQQVRGTVRGVPGGAGAIPGPAHLQRRLLGRRPGSLLHAAAVGRLLHQHHLHQVDPADLPLQRQGEEVRRRVQGLQAGEVVEASSLRLPGPVHRPARAQVQTLVRELAADRYV</sequence>
<dbReference type="KEGG" id="dosa:Os01g0124601"/>
<dbReference type="EMBL" id="AP008207">
    <property type="protein sequence ID" value="BAH90884.1"/>
    <property type="molecule type" value="Genomic_DNA"/>
</dbReference>
<gene>
    <name evidence="2" type="ordered locus">Os01g0124601</name>
</gene>
<organism evidence="2 3">
    <name type="scientific">Oryza sativa subsp. japonica</name>
    <name type="common">Rice</name>
    <dbReference type="NCBI Taxonomy" id="39947"/>
    <lineage>
        <taxon>Eukaryota</taxon>
        <taxon>Viridiplantae</taxon>
        <taxon>Streptophyta</taxon>
        <taxon>Embryophyta</taxon>
        <taxon>Tracheophyta</taxon>
        <taxon>Spermatophyta</taxon>
        <taxon>Magnoliopsida</taxon>
        <taxon>Liliopsida</taxon>
        <taxon>Poales</taxon>
        <taxon>Poaceae</taxon>
        <taxon>BOP clade</taxon>
        <taxon>Oryzoideae</taxon>
        <taxon>Oryzeae</taxon>
        <taxon>Oryzinae</taxon>
        <taxon>Oryza</taxon>
        <taxon>Oryza sativa</taxon>
    </lineage>
</organism>
<name>C7IXI5_ORYSJ</name>
<feature type="non-terminal residue" evidence="2">
    <location>
        <position position="1"/>
    </location>
</feature>
<proteinExistence type="predicted"/>
<protein>
    <submittedName>
        <fullName evidence="2">Os01g0124601 protein</fullName>
    </submittedName>
</protein>
<feature type="region of interest" description="Disordered" evidence="1">
    <location>
        <begin position="1"/>
        <end position="57"/>
    </location>
</feature>
<reference evidence="3" key="2">
    <citation type="journal article" date="2008" name="Nucleic Acids Res.">
        <title>The rice annotation project database (RAP-DB): 2008 update.</title>
        <authorList>
            <consortium name="The rice annotation project (RAP)"/>
        </authorList>
    </citation>
    <scope>GENOME REANNOTATION</scope>
    <source>
        <strain evidence="3">cv. Nipponbare</strain>
    </source>
</reference>
<dbReference type="AlphaFoldDB" id="C7IXI5"/>
<evidence type="ECO:0000256" key="1">
    <source>
        <dbReference type="SAM" id="MobiDB-lite"/>
    </source>
</evidence>
<evidence type="ECO:0000313" key="3">
    <source>
        <dbReference type="Proteomes" id="UP000000763"/>
    </source>
</evidence>
<reference evidence="2 3" key="1">
    <citation type="journal article" date="2005" name="Nature">
        <title>The map-based sequence of the rice genome.</title>
        <authorList>
            <consortium name="International rice genome sequencing project (IRGSP)"/>
            <person name="Matsumoto T."/>
            <person name="Wu J."/>
            <person name="Kanamori H."/>
            <person name="Katayose Y."/>
            <person name="Fujisawa M."/>
            <person name="Namiki N."/>
            <person name="Mizuno H."/>
            <person name="Yamamoto K."/>
            <person name="Antonio B.A."/>
            <person name="Baba T."/>
            <person name="Sakata K."/>
            <person name="Nagamura Y."/>
            <person name="Aoki H."/>
            <person name="Arikawa K."/>
            <person name="Arita K."/>
            <person name="Bito T."/>
            <person name="Chiden Y."/>
            <person name="Fujitsuka N."/>
            <person name="Fukunaka R."/>
            <person name="Hamada M."/>
            <person name="Harada C."/>
            <person name="Hayashi A."/>
            <person name="Hijishita S."/>
            <person name="Honda M."/>
            <person name="Hosokawa S."/>
            <person name="Ichikawa Y."/>
            <person name="Idonuma A."/>
            <person name="Iijima M."/>
            <person name="Ikeda M."/>
            <person name="Ikeno M."/>
            <person name="Ito K."/>
            <person name="Ito S."/>
            <person name="Ito T."/>
            <person name="Ito Y."/>
            <person name="Ito Y."/>
            <person name="Iwabuchi A."/>
            <person name="Kamiya K."/>
            <person name="Karasawa W."/>
            <person name="Kurita K."/>
            <person name="Katagiri S."/>
            <person name="Kikuta A."/>
            <person name="Kobayashi H."/>
            <person name="Kobayashi N."/>
            <person name="Machita K."/>
            <person name="Maehara T."/>
            <person name="Masukawa M."/>
            <person name="Mizubayashi T."/>
            <person name="Mukai Y."/>
            <person name="Nagasaki H."/>
            <person name="Nagata Y."/>
            <person name="Naito S."/>
            <person name="Nakashima M."/>
            <person name="Nakama Y."/>
            <person name="Nakamichi Y."/>
            <person name="Nakamura M."/>
            <person name="Meguro A."/>
            <person name="Negishi M."/>
            <person name="Ohta I."/>
            <person name="Ohta T."/>
            <person name="Okamoto M."/>
            <person name="Ono N."/>
            <person name="Saji S."/>
            <person name="Sakaguchi M."/>
            <person name="Sakai K."/>
            <person name="Shibata M."/>
            <person name="Shimokawa T."/>
            <person name="Song J."/>
            <person name="Takazaki Y."/>
            <person name="Terasawa K."/>
            <person name="Tsugane M."/>
            <person name="Tsuji K."/>
            <person name="Ueda S."/>
            <person name="Waki K."/>
            <person name="Yamagata H."/>
            <person name="Yamamoto M."/>
            <person name="Yamamoto S."/>
            <person name="Yamane H."/>
            <person name="Yoshiki S."/>
            <person name="Yoshihara R."/>
            <person name="Yukawa K."/>
            <person name="Zhong H."/>
            <person name="Yano M."/>
            <person name="Yuan Q."/>
            <person name="Ouyang S."/>
            <person name="Liu J."/>
            <person name="Jones K.M."/>
            <person name="Gansberger K."/>
            <person name="Moffat K."/>
            <person name="Hill J."/>
            <person name="Bera J."/>
            <person name="Fadrosh D."/>
            <person name="Jin S."/>
            <person name="Johri S."/>
            <person name="Kim M."/>
            <person name="Overton L."/>
            <person name="Reardon M."/>
            <person name="Tsitrin T."/>
            <person name="Vuong H."/>
            <person name="Weaver B."/>
            <person name="Ciecko A."/>
            <person name="Tallon L."/>
            <person name="Jackson J."/>
            <person name="Pai G."/>
            <person name="Aken S.V."/>
            <person name="Utterback T."/>
            <person name="Reidmuller S."/>
            <person name="Feldblyum T."/>
            <person name="Hsiao J."/>
            <person name="Zismann V."/>
            <person name="Iobst S."/>
            <person name="de Vazeille A.R."/>
            <person name="Buell C.R."/>
            <person name="Ying K."/>
            <person name="Li Y."/>
            <person name="Lu T."/>
            <person name="Huang Y."/>
            <person name="Zhao Q."/>
            <person name="Feng Q."/>
            <person name="Zhang L."/>
            <person name="Zhu J."/>
            <person name="Weng Q."/>
            <person name="Mu J."/>
            <person name="Lu Y."/>
            <person name="Fan D."/>
            <person name="Liu Y."/>
            <person name="Guan J."/>
            <person name="Zhang Y."/>
            <person name="Yu S."/>
            <person name="Liu X."/>
            <person name="Zhang Y."/>
            <person name="Hong G."/>
            <person name="Han B."/>
            <person name="Choisne N."/>
            <person name="Demange N."/>
            <person name="Orjeda G."/>
            <person name="Samain S."/>
            <person name="Cattolico L."/>
            <person name="Pelletier E."/>
            <person name="Couloux A."/>
            <person name="Segurens B."/>
            <person name="Wincker P."/>
            <person name="D'Hont A."/>
            <person name="Scarpelli C."/>
            <person name="Weissenbach J."/>
            <person name="Salanoubat M."/>
            <person name="Quetier F."/>
            <person name="Yu Y."/>
            <person name="Kim H.R."/>
            <person name="Rambo T."/>
            <person name="Currie J."/>
            <person name="Collura K."/>
            <person name="Luo M."/>
            <person name="Yang T."/>
            <person name="Ammiraju J.S.S."/>
            <person name="Engler F."/>
            <person name="Soderlund C."/>
            <person name="Wing R.A."/>
            <person name="Palmer L.E."/>
            <person name="de la Bastide M."/>
            <person name="Spiegel L."/>
            <person name="Nascimento L."/>
            <person name="Zutavern T."/>
            <person name="O'Shaughnessy A."/>
            <person name="Dike S."/>
            <person name="Dedhia N."/>
            <person name="Preston R."/>
            <person name="Balija V."/>
            <person name="McCombie W.R."/>
            <person name="Chow T."/>
            <person name="Chen H."/>
            <person name="Chung M."/>
            <person name="Chen C."/>
            <person name="Shaw J."/>
            <person name="Wu H."/>
            <person name="Hsiao K."/>
            <person name="Chao Y."/>
            <person name="Chu M."/>
            <person name="Cheng C."/>
            <person name="Hour A."/>
            <person name="Lee P."/>
            <person name="Lin S."/>
            <person name="Lin Y."/>
            <person name="Liou J."/>
            <person name="Liu S."/>
            <person name="Hsing Y."/>
            <person name="Raghuvanshi S."/>
            <person name="Mohanty A."/>
            <person name="Bharti A.K."/>
            <person name="Gaur A."/>
            <person name="Gupta V."/>
            <person name="Kumar D."/>
            <person name="Ravi V."/>
            <person name="Vij S."/>
            <person name="Kapur A."/>
            <person name="Khurana P."/>
            <person name="Khurana P."/>
            <person name="Khurana J.P."/>
            <person name="Tyagi A.K."/>
            <person name="Gaikwad K."/>
            <person name="Singh A."/>
            <person name="Dalal V."/>
            <person name="Srivastava S."/>
            <person name="Dixit A."/>
            <person name="Pal A.K."/>
            <person name="Ghazi I.A."/>
            <person name="Yadav M."/>
            <person name="Pandit A."/>
            <person name="Bhargava A."/>
            <person name="Sureshbabu K."/>
            <person name="Batra K."/>
            <person name="Sharma T.R."/>
            <person name="Mohapatra T."/>
            <person name="Singh N.K."/>
            <person name="Messing J."/>
            <person name="Nelson A.B."/>
            <person name="Fuks G."/>
            <person name="Kavchok S."/>
            <person name="Keizer G."/>
            <person name="Linton E."/>
            <person name="Llaca V."/>
            <person name="Song R."/>
            <person name="Tanyolac B."/>
            <person name="Young S."/>
            <person name="Ho-Il K."/>
            <person name="Hahn J.H."/>
            <person name="Sangsakoo G."/>
            <person name="Vanavichit A."/>
            <person name="de Mattos Luiz.A.T."/>
            <person name="Zimmer P.D."/>
            <person name="Malone G."/>
            <person name="Dellagostin O."/>
            <person name="de Oliveira A.C."/>
            <person name="Bevan M."/>
            <person name="Bancroft I."/>
            <person name="Minx P."/>
            <person name="Cordum H."/>
            <person name="Wilson R."/>
            <person name="Cheng Z."/>
            <person name="Jin W."/>
            <person name="Jiang J."/>
            <person name="Leong S.A."/>
            <person name="Iwama H."/>
            <person name="Gojobori T."/>
            <person name="Itoh T."/>
            <person name="Niimura Y."/>
            <person name="Fujii Y."/>
            <person name="Habara T."/>
            <person name="Sakai H."/>
            <person name="Sato Y."/>
            <person name="Wilson G."/>
            <person name="Kumar K."/>
            <person name="McCouch S."/>
            <person name="Juretic N."/>
            <person name="Hoen D."/>
            <person name="Wright S."/>
            <person name="Bruskiewich R."/>
            <person name="Bureau T."/>
            <person name="Miyao A."/>
            <person name="Hirochika H."/>
            <person name="Nishikawa T."/>
            <person name="Kadowaki K."/>
            <person name="Sugiura M."/>
            <person name="Burr B."/>
            <person name="Sasaki T."/>
        </authorList>
    </citation>
    <scope>NUCLEOTIDE SEQUENCE [LARGE SCALE GENOMIC DNA]</scope>
    <source>
        <strain evidence="3">cv. Nipponbare</strain>
    </source>
</reference>